<evidence type="ECO:0000313" key="7">
    <source>
        <dbReference type="Proteomes" id="UP000199228"/>
    </source>
</evidence>
<dbReference type="CDD" id="cd02869">
    <property type="entry name" value="PseudoU_synth_RluA_like"/>
    <property type="match status" value="1"/>
</dbReference>
<evidence type="ECO:0000256" key="1">
    <source>
        <dbReference type="ARBA" id="ARBA00000073"/>
    </source>
</evidence>
<dbReference type="EMBL" id="FMXR01000013">
    <property type="protein sequence ID" value="SDB24944.1"/>
    <property type="molecule type" value="Genomic_DNA"/>
</dbReference>
<dbReference type="InterPro" id="IPR006145">
    <property type="entry name" value="PsdUridine_synth_RsuA/RluA"/>
</dbReference>
<dbReference type="AlphaFoldDB" id="A0A1G6BWF9"/>
<dbReference type="SUPFAM" id="SSF55120">
    <property type="entry name" value="Pseudouridine synthase"/>
    <property type="match status" value="1"/>
</dbReference>
<evidence type="ECO:0000313" key="6">
    <source>
        <dbReference type="EMBL" id="SDB24944.1"/>
    </source>
</evidence>
<dbReference type="Pfam" id="PF00849">
    <property type="entry name" value="PseudoU_synth_2"/>
    <property type="match status" value="1"/>
</dbReference>
<evidence type="ECO:0000256" key="2">
    <source>
        <dbReference type="ARBA" id="ARBA00010876"/>
    </source>
</evidence>
<evidence type="ECO:0000256" key="3">
    <source>
        <dbReference type="ARBA" id="ARBA00031870"/>
    </source>
</evidence>
<dbReference type="STRING" id="1732.SAMN02910417_01846"/>
<comment type="similarity">
    <text evidence="2">Belongs to the pseudouridine synthase RluA family.</text>
</comment>
<dbReference type="PANTHER" id="PTHR21600">
    <property type="entry name" value="MITOCHONDRIAL RNA PSEUDOURIDINE SYNTHASE"/>
    <property type="match status" value="1"/>
</dbReference>
<accession>A0A1G6BWF9</accession>
<sequence length="224" mass="25388">MKTDILYEDDELIVCYKPAGLPTQTRQITQKDLVSELRNHLSKENGDSYVGVIHRLDQPVEGILVFAKNQKAAADLSKQVRERQIVKIYRAVVCGEVPDKGVLEDELVKDSKANKALVLAQPSGQSKHARLSYKRLYTNGEVSLVEITLETGRYHQIRAQFAHDGHPLVGDRKYGSVSVQGWEKMPLALCAIRLEFEHPTTKKSMEYTIAPKQEAFLKIEEMRK</sequence>
<evidence type="ECO:0000259" key="5">
    <source>
        <dbReference type="Pfam" id="PF00849"/>
    </source>
</evidence>
<dbReference type="OrthoDB" id="9807829at2"/>
<name>A0A1G6BWF9_EUBOX</name>
<dbReference type="GO" id="GO:0140098">
    <property type="term" value="F:catalytic activity, acting on RNA"/>
    <property type="evidence" value="ECO:0007669"/>
    <property type="project" value="UniProtKB-ARBA"/>
</dbReference>
<evidence type="ECO:0000256" key="4">
    <source>
        <dbReference type="ARBA" id="ARBA00033164"/>
    </source>
</evidence>
<protein>
    <recommendedName>
        <fullName evidence="3">RNA pseudouridylate synthase</fullName>
    </recommendedName>
    <alternativeName>
        <fullName evidence="4">RNA-uridine isomerase</fullName>
    </alternativeName>
</protein>
<dbReference type="InterPro" id="IPR050188">
    <property type="entry name" value="RluA_PseudoU_synthase"/>
</dbReference>
<dbReference type="RefSeq" id="WP_090174074.1">
    <property type="nucleotide sequence ID" value="NZ_FMXR01000013.1"/>
</dbReference>
<dbReference type="Gene3D" id="3.30.2350.10">
    <property type="entry name" value="Pseudouridine synthase"/>
    <property type="match status" value="1"/>
</dbReference>
<proteinExistence type="inferred from homology"/>
<feature type="domain" description="Pseudouridine synthase RsuA/RluA-like" evidence="5">
    <location>
        <begin position="12"/>
        <end position="163"/>
    </location>
</feature>
<comment type="catalytic activity">
    <reaction evidence="1">
        <text>a uridine in RNA = a pseudouridine in RNA</text>
        <dbReference type="Rhea" id="RHEA:48348"/>
        <dbReference type="Rhea" id="RHEA-COMP:12068"/>
        <dbReference type="Rhea" id="RHEA-COMP:12069"/>
        <dbReference type="ChEBI" id="CHEBI:65314"/>
        <dbReference type="ChEBI" id="CHEBI:65315"/>
    </reaction>
</comment>
<dbReference type="PANTHER" id="PTHR21600:SF87">
    <property type="entry name" value="RNA PSEUDOURIDYLATE SYNTHASE DOMAIN-CONTAINING PROTEIN 1"/>
    <property type="match status" value="1"/>
</dbReference>
<dbReference type="Proteomes" id="UP000199228">
    <property type="component" value="Unassembled WGS sequence"/>
</dbReference>
<dbReference type="GO" id="GO:0000455">
    <property type="term" value="P:enzyme-directed rRNA pseudouridine synthesis"/>
    <property type="evidence" value="ECO:0007669"/>
    <property type="project" value="TreeGrafter"/>
</dbReference>
<keyword evidence="7" id="KW-1185">Reference proteome</keyword>
<dbReference type="InterPro" id="IPR020103">
    <property type="entry name" value="PsdUridine_synth_cat_dom_sf"/>
</dbReference>
<reference evidence="6 7" key="1">
    <citation type="submission" date="2016-10" db="EMBL/GenBank/DDBJ databases">
        <authorList>
            <person name="de Groot N.N."/>
        </authorList>
    </citation>
    <scope>NUCLEOTIDE SEQUENCE [LARGE SCALE GENOMIC DNA]</scope>
    <source>
        <strain evidence="6 7">DSM 3217</strain>
    </source>
</reference>
<dbReference type="GO" id="GO:0003723">
    <property type="term" value="F:RNA binding"/>
    <property type="evidence" value="ECO:0007669"/>
    <property type="project" value="InterPro"/>
</dbReference>
<organism evidence="6 7">
    <name type="scientific">Eubacterium oxidoreducens</name>
    <dbReference type="NCBI Taxonomy" id="1732"/>
    <lineage>
        <taxon>Bacteria</taxon>
        <taxon>Bacillati</taxon>
        <taxon>Bacillota</taxon>
        <taxon>Clostridia</taxon>
        <taxon>Eubacteriales</taxon>
        <taxon>Eubacteriaceae</taxon>
        <taxon>Eubacterium</taxon>
    </lineage>
</organism>
<gene>
    <name evidence="6" type="ORF">SAMN02910417_01846</name>
</gene>
<dbReference type="GO" id="GO:0009982">
    <property type="term" value="F:pseudouridine synthase activity"/>
    <property type="evidence" value="ECO:0007669"/>
    <property type="project" value="InterPro"/>
</dbReference>